<evidence type="ECO:0000256" key="1">
    <source>
        <dbReference type="ARBA" id="ARBA00009085"/>
    </source>
</evidence>
<feature type="region of interest" description="Disordered" evidence="4">
    <location>
        <begin position="378"/>
        <end position="440"/>
    </location>
</feature>
<evidence type="ECO:0000313" key="7">
    <source>
        <dbReference type="Proteomes" id="UP000002280"/>
    </source>
</evidence>
<dbReference type="OMA" id="MEQCYSE"/>
<dbReference type="PANTHER" id="PTHR22975">
    <property type="entry name" value="UBIQUITIN SPECIFIC PROTEINASE"/>
    <property type="match status" value="1"/>
</dbReference>
<evidence type="ECO:0000259" key="5">
    <source>
        <dbReference type="PROSITE" id="PS50235"/>
    </source>
</evidence>
<feature type="compositionally biased region" description="Basic residues" evidence="4">
    <location>
        <begin position="609"/>
        <end position="620"/>
    </location>
</feature>
<dbReference type="GO" id="GO:0001508">
    <property type="term" value="P:action potential"/>
    <property type="evidence" value="ECO:0007669"/>
    <property type="project" value="Ensembl"/>
</dbReference>
<dbReference type="STRING" id="13616.ENSMODP00000023644"/>
<protein>
    <submittedName>
        <fullName evidence="6">Ubiquitin specific peptidase 53</fullName>
    </submittedName>
</protein>
<feature type="compositionally biased region" description="Polar residues" evidence="4">
    <location>
        <begin position="501"/>
        <end position="517"/>
    </location>
</feature>
<feature type="compositionally biased region" description="Basic and acidic residues" evidence="4">
    <location>
        <begin position="968"/>
        <end position="984"/>
    </location>
</feature>
<dbReference type="GO" id="GO:0010996">
    <property type="term" value="P:response to auditory stimulus"/>
    <property type="evidence" value="ECO:0000318"/>
    <property type="project" value="GO_Central"/>
</dbReference>
<reference evidence="6" key="2">
    <citation type="submission" date="2025-08" db="UniProtKB">
        <authorList>
            <consortium name="Ensembl"/>
        </authorList>
    </citation>
    <scope>IDENTIFICATION</scope>
</reference>
<dbReference type="PANTHER" id="PTHR22975:SF6">
    <property type="entry name" value="INACTIVE UBIQUITIN CARBOXYL-TERMINAL HYDROLASE 53"/>
    <property type="match status" value="1"/>
</dbReference>
<dbReference type="AlphaFoldDB" id="F7GAR0"/>
<evidence type="ECO:0000256" key="2">
    <source>
        <dbReference type="ARBA" id="ARBA00022786"/>
    </source>
</evidence>
<evidence type="ECO:0000313" key="6">
    <source>
        <dbReference type="Ensembl" id="ENSMODP00000023644.3"/>
    </source>
</evidence>
<dbReference type="KEGG" id="mdo:100018473"/>
<dbReference type="eggNOG" id="KOG1887">
    <property type="taxonomic scope" value="Eukaryota"/>
</dbReference>
<dbReference type="SUPFAM" id="SSF54001">
    <property type="entry name" value="Cysteine proteinases"/>
    <property type="match status" value="1"/>
</dbReference>
<dbReference type="GeneID" id="100018473"/>
<feature type="compositionally biased region" description="Polar residues" evidence="4">
    <location>
        <begin position="987"/>
        <end position="998"/>
    </location>
</feature>
<dbReference type="Pfam" id="PF00443">
    <property type="entry name" value="UCH"/>
    <property type="match status" value="1"/>
</dbReference>
<proteinExistence type="inferred from homology"/>
<reference evidence="6 7" key="1">
    <citation type="journal article" date="2007" name="Nature">
        <title>Genome of the marsupial Monodelphis domestica reveals innovation in non-coding sequences.</title>
        <authorList>
            <person name="Mikkelsen T.S."/>
            <person name="Wakefield M.J."/>
            <person name="Aken B."/>
            <person name="Amemiya C.T."/>
            <person name="Chang J.L."/>
            <person name="Duke S."/>
            <person name="Garber M."/>
            <person name="Gentles A.J."/>
            <person name="Goodstadt L."/>
            <person name="Heger A."/>
            <person name="Jurka J."/>
            <person name="Kamal M."/>
            <person name="Mauceli E."/>
            <person name="Searle S.M."/>
            <person name="Sharpe T."/>
            <person name="Baker M.L."/>
            <person name="Batzer M.A."/>
            <person name="Benos P.V."/>
            <person name="Belov K."/>
            <person name="Clamp M."/>
            <person name="Cook A."/>
            <person name="Cuff J."/>
            <person name="Das R."/>
            <person name="Davidow L."/>
            <person name="Deakin J.E."/>
            <person name="Fazzari M.J."/>
            <person name="Glass J.L."/>
            <person name="Grabherr M."/>
            <person name="Greally J.M."/>
            <person name="Gu W."/>
            <person name="Hore T.A."/>
            <person name="Huttley G.A."/>
            <person name="Kleber M."/>
            <person name="Jirtle R.L."/>
            <person name="Koina E."/>
            <person name="Lee J.T."/>
            <person name="Mahony S."/>
            <person name="Marra M.A."/>
            <person name="Miller R.D."/>
            <person name="Nicholls R.D."/>
            <person name="Oda M."/>
            <person name="Papenfuss A.T."/>
            <person name="Parra Z.E."/>
            <person name="Pollock D.D."/>
            <person name="Ray D.A."/>
            <person name="Schein J.E."/>
            <person name="Speed T.P."/>
            <person name="Thompson K."/>
            <person name="VandeBerg J.L."/>
            <person name="Wade C.M."/>
            <person name="Walker J.A."/>
            <person name="Waters P.D."/>
            <person name="Webber C."/>
            <person name="Weidman J.R."/>
            <person name="Xie X."/>
            <person name="Zody M.C."/>
            <person name="Baldwin J."/>
            <person name="Abdouelleil A."/>
            <person name="Abdulkadir J."/>
            <person name="Abebe A."/>
            <person name="Abera B."/>
            <person name="Abreu J."/>
            <person name="Acer S.C."/>
            <person name="Aftuck L."/>
            <person name="Alexander A."/>
            <person name="An P."/>
            <person name="Anderson E."/>
            <person name="Anderson S."/>
            <person name="Arachi H."/>
            <person name="Azer M."/>
            <person name="Bachantsang P."/>
            <person name="Barry A."/>
            <person name="Bayul T."/>
            <person name="Berlin A."/>
            <person name="Bessette D."/>
            <person name="Bloom T."/>
            <person name="Bloom T."/>
            <person name="Boguslavskiy L."/>
            <person name="Bonnet C."/>
            <person name="Boukhgalter B."/>
            <person name="Bourzgui I."/>
            <person name="Brown A."/>
            <person name="Cahill P."/>
            <person name="Channer S."/>
            <person name="Cheshatsang Y."/>
            <person name="Chuda L."/>
            <person name="Citroen M."/>
            <person name="Collymore A."/>
            <person name="Cooke P."/>
            <person name="Costello M."/>
            <person name="D'Aco K."/>
            <person name="Daza R."/>
            <person name="De Haan G."/>
            <person name="DeGray S."/>
            <person name="DeMaso C."/>
            <person name="Dhargay N."/>
            <person name="Dooley K."/>
            <person name="Dooley E."/>
            <person name="Doricent M."/>
            <person name="Dorje P."/>
            <person name="Dorjee K."/>
            <person name="Dupes A."/>
            <person name="Elong R."/>
            <person name="Falk J."/>
            <person name="Farina A."/>
            <person name="Faro S."/>
            <person name="Ferguson D."/>
            <person name="Fisher S."/>
            <person name="Foley C.D."/>
            <person name="Franke A."/>
            <person name="Friedrich D."/>
            <person name="Gadbois L."/>
            <person name="Gearin G."/>
            <person name="Gearin C.R."/>
            <person name="Giannoukos G."/>
            <person name="Goode T."/>
            <person name="Graham J."/>
            <person name="Grandbois E."/>
            <person name="Grewal S."/>
            <person name="Gyaltsen K."/>
            <person name="Hafez N."/>
            <person name="Hagos B."/>
            <person name="Hall J."/>
            <person name="Henson C."/>
            <person name="Hollinger A."/>
            <person name="Honan T."/>
            <person name="Huard M.D."/>
            <person name="Hughes L."/>
            <person name="Hurhula B."/>
            <person name="Husby M.E."/>
            <person name="Kamat A."/>
            <person name="Kanga B."/>
            <person name="Kashin S."/>
            <person name="Khazanovich D."/>
            <person name="Kisner P."/>
            <person name="Lance K."/>
            <person name="Lara M."/>
            <person name="Lee W."/>
            <person name="Lennon N."/>
            <person name="Letendre F."/>
            <person name="LeVine R."/>
            <person name="Lipovsky A."/>
            <person name="Liu X."/>
            <person name="Liu J."/>
            <person name="Liu S."/>
            <person name="Lokyitsang T."/>
            <person name="Lokyitsang Y."/>
            <person name="Lubonja R."/>
            <person name="Lui A."/>
            <person name="MacDonald P."/>
            <person name="Magnisalis V."/>
            <person name="Maru K."/>
            <person name="Matthews C."/>
            <person name="McCusker W."/>
            <person name="McDonough S."/>
            <person name="Mehta T."/>
            <person name="Meldrim J."/>
            <person name="Meneus L."/>
            <person name="Mihai O."/>
            <person name="Mihalev A."/>
            <person name="Mihova T."/>
            <person name="Mittelman R."/>
            <person name="Mlenga V."/>
            <person name="Montmayeur A."/>
            <person name="Mulrain L."/>
            <person name="Navidi A."/>
            <person name="Naylor J."/>
            <person name="Negash T."/>
            <person name="Nguyen T."/>
            <person name="Nguyen N."/>
            <person name="Nicol R."/>
            <person name="Norbu C."/>
            <person name="Norbu N."/>
            <person name="Novod N."/>
            <person name="O'Neill B."/>
            <person name="Osman S."/>
            <person name="Markiewicz E."/>
            <person name="Oyono O.L."/>
            <person name="Patti C."/>
            <person name="Phunkhang P."/>
            <person name="Pierre F."/>
            <person name="Priest M."/>
            <person name="Raghuraman S."/>
            <person name="Rege F."/>
            <person name="Reyes R."/>
            <person name="Rise C."/>
            <person name="Rogov P."/>
            <person name="Ross K."/>
            <person name="Ryan E."/>
            <person name="Settipalli S."/>
            <person name="Shea T."/>
            <person name="Sherpa N."/>
            <person name="Shi L."/>
            <person name="Shih D."/>
            <person name="Sparrow T."/>
            <person name="Spaulding J."/>
            <person name="Stalker J."/>
            <person name="Stange-Thomann N."/>
            <person name="Stavropoulos S."/>
            <person name="Stone C."/>
            <person name="Strader C."/>
            <person name="Tesfaye S."/>
            <person name="Thomson T."/>
            <person name="Thoulutsang Y."/>
            <person name="Thoulutsang D."/>
            <person name="Topham K."/>
            <person name="Topping I."/>
            <person name="Tsamla T."/>
            <person name="Vassiliev H."/>
            <person name="Vo A."/>
            <person name="Wangchuk T."/>
            <person name="Wangdi T."/>
            <person name="Weiand M."/>
            <person name="Wilkinson J."/>
            <person name="Wilson A."/>
            <person name="Yadav S."/>
            <person name="Young G."/>
            <person name="Yu Q."/>
            <person name="Zembek L."/>
            <person name="Zhong D."/>
            <person name="Zimmer A."/>
            <person name="Zwirko Z."/>
            <person name="Jaffe D.B."/>
            <person name="Alvarez P."/>
            <person name="Brockman W."/>
            <person name="Butler J."/>
            <person name="Chin C."/>
            <person name="Gnerre S."/>
            <person name="MacCallum I."/>
            <person name="Graves J.A."/>
            <person name="Ponting C.P."/>
            <person name="Breen M."/>
            <person name="Samollow P.B."/>
            <person name="Lander E.S."/>
            <person name="Lindblad-Toh K."/>
        </authorList>
    </citation>
    <scope>NUCLEOTIDE SEQUENCE [LARGE SCALE GENOMIC DNA]</scope>
</reference>
<evidence type="ECO:0000256" key="3">
    <source>
        <dbReference type="ARBA" id="ARBA00022801"/>
    </source>
</evidence>
<feature type="compositionally biased region" description="Polar residues" evidence="4">
    <location>
        <begin position="525"/>
        <end position="539"/>
    </location>
</feature>
<dbReference type="GO" id="GO:0016579">
    <property type="term" value="P:protein deubiquitination"/>
    <property type="evidence" value="ECO:0007669"/>
    <property type="project" value="InterPro"/>
</dbReference>
<dbReference type="GO" id="GO:1905584">
    <property type="term" value="P:outer hair cell apoptotic process"/>
    <property type="evidence" value="ECO:0007669"/>
    <property type="project" value="Ensembl"/>
</dbReference>
<keyword evidence="2" id="KW-0833">Ubl conjugation pathway</keyword>
<dbReference type="CTD" id="54532"/>
<dbReference type="InterPro" id="IPR052398">
    <property type="entry name" value="Ubiquitin_hydrolase_53/54"/>
</dbReference>
<dbReference type="InterPro" id="IPR038765">
    <property type="entry name" value="Papain-like_cys_pep_sf"/>
</dbReference>
<dbReference type="HOGENOM" id="CLU_287278_0_0_1"/>
<accession>F7GAR0</accession>
<gene>
    <name evidence="6" type="primary">USP53</name>
</gene>
<dbReference type="InterPro" id="IPR001394">
    <property type="entry name" value="Peptidase_C19_UCH"/>
</dbReference>
<dbReference type="Ensembl" id="ENSMODT00000024064.4">
    <property type="protein sequence ID" value="ENSMODP00000023644.3"/>
    <property type="gene ID" value="ENSMODG00000018951.4"/>
</dbReference>
<dbReference type="OrthoDB" id="205782at2759"/>
<dbReference type="GO" id="GO:1904019">
    <property type="term" value="P:epithelial cell apoptotic process"/>
    <property type="evidence" value="ECO:0007669"/>
    <property type="project" value="Ensembl"/>
</dbReference>
<feature type="region of interest" description="Disordered" evidence="4">
    <location>
        <begin position="460"/>
        <end position="748"/>
    </location>
</feature>
<keyword evidence="3" id="KW-0378">Hydrolase</keyword>
<dbReference type="FunCoup" id="F7GAR0">
    <property type="interactions" value="47"/>
</dbReference>
<dbReference type="Gene3D" id="3.90.70.10">
    <property type="entry name" value="Cysteine proteinases"/>
    <property type="match status" value="1"/>
</dbReference>
<feature type="compositionally biased region" description="Basic and acidic residues" evidence="4">
    <location>
        <begin position="380"/>
        <end position="393"/>
    </location>
</feature>
<dbReference type="FunFam" id="3.90.70.10:FF:000041">
    <property type="entry name" value="Inactive ubiquitin carboxyl-terminal hydrolase 53"/>
    <property type="match status" value="1"/>
</dbReference>
<feature type="compositionally biased region" description="Polar residues" evidence="4">
    <location>
        <begin position="681"/>
        <end position="743"/>
    </location>
</feature>
<dbReference type="GeneTree" id="ENSGT00940000156337"/>
<dbReference type="InParanoid" id="F7GAR0"/>
<feature type="domain" description="USP" evidence="5">
    <location>
        <begin position="30"/>
        <end position="351"/>
    </location>
</feature>
<reference evidence="6" key="3">
    <citation type="submission" date="2025-09" db="UniProtKB">
        <authorList>
            <consortium name="Ensembl"/>
        </authorList>
    </citation>
    <scope>IDENTIFICATION</scope>
</reference>
<sequence>MAWVKFLRKPSGNLGKVYQPGSMLSLAPTKGLLNEPGQNSCFLNSAVQVLWQLDIFRRSLRILSGHVCQGDACIFCALKTIFAQFQHSREKALPSDNIRHALAESFRDEQRFQLGFMDDAAECFENILEKIHFHIVPNSDSDMCTSKSCIPHQKFAMTLYEQCVCRTCGASSDPLPFTEFVRYISTTALCNEVEKMIERHERLKPEMFAELLQAANTTDDFRKCPSNCGQKIKIRRVLMNCPEIVTIGLVWDSEHSDLTEEVVRNLATHLYLPGLFYRVTDESAKTSELHLVGMICYTSRHYCAFAFHTKSSKWVFFDDANVKEVGTKWKDVVSKCTRCHFQPLLLFYANPDGSAVSTEDALRHVIYWSHYKTTAEEDAGVERPSTHKPESIKENGFGDQAKQRTNQKLHVDDTVGVIRSPLLASGGRGPVKFGPSDQRDKLRNISRECAQKAIEQKNFLSSQRRELEKEQRRELGKHRDLSSEDLSRLKSGSPVMASANGFRQHSGQPGYSSQGRGSSRHDRVTSQSRTSTQVPSSVKPQLLASGEKASSKGKGDGATGYDTDSSQDSRDRGSTCSGGSSRSRTRSWKPMRETLNVDSVFSDAEKRHAAPRHRAANKSKHSQEQRVNNWPKEPPKQKGLMTIYEDEGKQETGSRSSLESSGKGPEKGKGPMETKAPGDSGQMQRTESGYESSDRVSNGSTSLDSPLLEGNSTANLSGTRETCPGSNQIQSSKVNTDSLQHMSQQRKDHLEDLRENIRITEVAGGPPDFHPDLHLQVDNPIMKRSHVHDTSEKLSSSNPQIFKDHDRREHIPQPNEKQLENSKECHFSERPEKNGPSLLSAKGSVPFHVPVNSASAKLADSDEKLPSSQLLSIHMRAVESQPGLSSFAQSGLGEPCGPSDNCEVLEPATCRSLPPPLPPKKYAKSMAGSRSEKKESSPDLELSGRGKAKSQNLQKPAVSAPSQTGAETRLKESGQGKELTECKPRTRSSPSPDFQTPLDTGVAVVSKGIPQTGPWPTVPPPQGTVSLTTYFSVDNCMTDTYRLKYRQRPKLNFSESSSLSGSNKPQSQTEVRLKAVFHEDLQPANV</sequence>
<feature type="compositionally biased region" description="Basic and acidic residues" evidence="4">
    <location>
        <begin position="463"/>
        <end position="488"/>
    </location>
</feature>
<dbReference type="CDD" id="cd02257">
    <property type="entry name" value="Peptidase_C19"/>
    <property type="match status" value="1"/>
</dbReference>
<organism evidence="6 7">
    <name type="scientific">Monodelphis domestica</name>
    <name type="common">Gray short-tailed opossum</name>
    <dbReference type="NCBI Taxonomy" id="13616"/>
    <lineage>
        <taxon>Eukaryota</taxon>
        <taxon>Metazoa</taxon>
        <taxon>Chordata</taxon>
        <taxon>Craniata</taxon>
        <taxon>Vertebrata</taxon>
        <taxon>Euteleostomi</taxon>
        <taxon>Mammalia</taxon>
        <taxon>Metatheria</taxon>
        <taxon>Didelphimorphia</taxon>
        <taxon>Didelphidae</taxon>
        <taxon>Monodelphis</taxon>
    </lineage>
</organism>
<dbReference type="InterPro" id="IPR028889">
    <property type="entry name" value="USP"/>
</dbReference>
<dbReference type="PROSITE" id="PS50235">
    <property type="entry name" value="USP_3"/>
    <property type="match status" value="1"/>
</dbReference>
<dbReference type="GO" id="GO:0004843">
    <property type="term" value="F:cysteine-type deubiquitinase activity"/>
    <property type="evidence" value="ECO:0007669"/>
    <property type="project" value="InterPro"/>
</dbReference>
<keyword evidence="7" id="KW-1185">Reference proteome</keyword>
<dbReference type="Bgee" id="ENSMODG00000018951">
    <property type="expression patterns" value="Expressed in uterine wall and 18 other cell types or tissues"/>
</dbReference>
<name>F7GAR0_MONDO</name>
<evidence type="ECO:0000256" key="4">
    <source>
        <dbReference type="SAM" id="MobiDB-lite"/>
    </source>
</evidence>
<dbReference type="GO" id="GO:0005923">
    <property type="term" value="C:bicellular tight junction"/>
    <property type="evidence" value="ECO:0007669"/>
    <property type="project" value="Ensembl"/>
</dbReference>
<dbReference type="GO" id="GO:0005911">
    <property type="term" value="C:cell-cell junction"/>
    <property type="evidence" value="ECO:0000318"/>
    <property type="project" value="GO_Central"/>
</dbReference>
<feature type="compositionally biased region" description="Polar residues" evidence="4">
    <location>
        <begin position="949"/>
        <end position="966"/>
    </location>
</feature>
<dbReference type="GO" id="GO:0007605">
    <property type="term" value="P:sensory perception of sound"/>
    <property type="evidence" value="ECO:0000318"/>
    <property type="project" value="GO_Central"/>
</dbReference>
<dbReference type="GO" id="GO:0061578">
    <property type="term" value="F:K63-linked deubiquitinase activity"/>
    <property type="evidence" value="ECO:0007669"/>
    <property type="project" value="Ensembl"/>
</dbReference>
<feature type="region of interest" description="Disordered" evidence="4">
    <location>
        <begin position="785"/>
        <end position="845"/>
    </location>
</feature>
<dbReference type="MEROPS" id="C19.081"/>
<dbReference type="Proteomes" id="UP000002280">
    <property type="component" value="Chromosome 5"/>
</dbReference>
<comment type="similarity">
    <text evidence="1">Belongs to the peptidase C19 family.</text>
</comment>
<feature type="compositionally biased region" description="Basic and acidic residues" evidence="4">
    <location>
        <begin position="802"/>
        <end position="833"/>
    </location>
</feature>
<feature type="region of interest" description="Disordered" evidence="4">
    <location>
        <begin position="884"/>
        <end position="999"/>
    </location>
</feature>